<dbReference type="AlphaFoldDB" id="A0A387B7H1"/>
<protein>
    <submittedName>
        <fullName evidence="2">Uncharacterized protein</fullName>
    </submittedName>
</protein>
<evidence type="ECO:0000256" key="1">
    <source>
        <dbReference type="SAM" id="Phobius"/>
    </source>
</evidence>
<dbReference type="EMBL" id="CP032630">
    <property type="protein sequence ID" value="AYF97698.1"/>
    <property type="molecule type" value="Genomic_DNA"/>
</dbReference>
<evidence type="ECO:0000313" key="3">
    <source>
        <dbReference type="Proteomes" id="UP000278886"/>
    </source>
</evidence>
<sequence length="201" mass="20042">MTDCLAATGASDAWIVVSAIAAGAVALGITLALLVRRRSRLAPAALLGVLVLSLTTGGMATSPAAHAADEGCATAAPTATASPTPTATATAPAPVTIAGSWEGAINPPGGYNLLVTITDDGTVASGVLSYPELLCEAEWTQTARSETTVTFSETLTVPGGCADDGTVVLTLLDSPLTQLGYIYTYSGGITAIDQGTLTRTT</sequence>
<keyword evidence="1" id="KW-1133">Transmembrane helix</keyword>
<feature type="transmembrane region" description="Helical" evidence="1">
    <location>
        <begin position="13"/>
        <end position="34"/>
    </location>
</feature>
<name>A0A387B7H1_9MICO</name>
<proteinExistence type="predicted"/>
<keyword evidence="1" id="KW-0472">Membrane</keyword>
<keyword evidence="1" id="KW-0812">Transmembrane</keyword>
<dbReference type="KEGG" id="lyd:D7I47_05140"/>
<dbReference type="Proteomes" id="UP000278886">
    <property type="component" value="Chromosome"/>
</dbReference>
<accession>A0A387B7H1</accession>
<keyword evidence="3" id="KW-1185">Reference proteome</keyword>
<reference evidence="3" key="1">
    <citation type="submission" date="2018-09" db="EMBL/GenBank/DDBJ databases">
        <title>Genome sequencing of strain 2DFWR-13.</title>
        <authorList>
            <person name="Heo J."/>
            <person name="Kim S.-J."/>
            <person name="Kwon S.-W."/>
        </authorList>
    </citation>
    <scope>NUCLEOTIDE SEQUENCE [LARGE SCALE GENOMIC DNA]</scope>
    <source>
        <strain evidence="3">2DFWR-13</strain>
    </source>
</reference>
<feature type="transmembrane region" description="Helical" evidence="1">
    <location>
        <begin position="41"/>
        <end position="60"/>
    </location>
</feature>
<organism evidence="2 3">
    <name type="scientific">Protaetiibacter intestinalis</name>
    <dbReference type="NCBI Taxonomy" id="2419774"/>
    <lineage>
        <taxon>Bacteria</taxon>
        <taxon>Bacillati</taxon>
        <taxon>Actinomycetota</taxon>
        <taxon>Actinomycetes</taxon>
        <taxon>Micrococcales</taxon>
        <taxon>Microbacteriaceae</taxon>
        <taxon>Protaetiibacter</taxon>
    </lineage>
</organism>
<dbReference type="RefSeq" id="WP_120762047.1">
    <property type="nucleotide sequence ID" value="NZ_CP032630.1"/>
</dbReference>
<gene>
    <name evidence="2" type="ORF">D7I47_05140</name>
</gene>
<evidence type="ECO:0000313" key="2">
    <source>
        <dbReference type="EMBL" id="AYF97698.1"/>
    </source>
</evidence>